<accession>A0ACB0XPM0</accession>
<name>A0ACB0XPM0_MELEN</name>
<organism evidence="1 2">
    <name type="scientific">Meloidogyne enterolobii</name>
    <name type="common">Root-knot nematode worm</name>
    <name type="synonym">Meloidogyne mayaguensis</name>
    <dbReference type="NCBI Taxonomy" id="390850"/>
    <lineage>
        <taxon>Eukaryota</taxon>
        <taxon>Metazoa</taxon>
        <taxon>Ecdysozoa</taxon>
        <taxon>Nematoda</taxon>
        <taxon>Chromadorea</taxon>
        <taxon>Rhabditida</taxon>
        <taxon>Tylenchina</taxon>
        <taxon>Tylenchomorpha</taxon>
        <taxon>Tylenchoidea</taxon>
        <taxon>Meloidogynidae</taxon>
        <taxon>Meloidogyninae</taxon>
        <taxon>Meloidogyne</taxon>
    </lineage>
</organism>
<dbReference type="EMBL" id="CAVMJV010000001">
    <property type="protein sequence ID" value="CAK5011746.1"/>
    <property type="molecule type" value="Genomic_DNA"/>
</dbReference>
<gene>
    <name evidence="1" type="ORF">MENTE1834_LOCUS2005</name>
</gene>
<evidence type="ECO:0000313" key="1">
    <source>
        <dbReference type="EMBL" id="CAK5011746.1"/>
    </source>
</evidence>
<keyword evidence="2" id="KW-1185">Reference proteome</keyword>
<sequence length="69" mass="7650">MKGLARAVSVTGSRFDEVLIDTTAPLPIIQADDPLPHPDTNTRVVVDLTHHPKPYRNSMKILDVEDAIF</sequence>
<comment type="caution">
    <text evidence="1">The sequence shown here is derived from an EMBL/GenBank/DDBJ whole genome shotgun (WGS) entry which is preliminary data.</text>
</comment>
<reference evidence="1" key="1">
    <citation type="submission" date="2023-11" db="EMBL/GenBank/DDBJ databases">
        <authorList>
            <person name="Poullet M."/>
        </authorList>
    </citation>
    <scope>NUCLEOTIDE SEQUENCE</scope>
    <source>
        <strain evidence="1">E1834</strain>
    </source>
</reference>
<protein>
    <submittedName>
        <fullName evidence="1">Uncharacterized protein</fullName>
    </submittedName>
</protein>
<evidence type="ECO:0000313" key="2">
    <source>
        <dbReference type="Proteomes" id="UP001497535"/>
    </source>
</evidence>
<dbReference type="Proteomes" id="UP001497535">
    <property type="component" value="Unassembled WGS sequence"/>
</dbReference>
<proteinExistence type="predicted"/>